<reference evidence="1 2" key="1">
    <citation type="submission" date="2018-02" db="EMBL/GenBank/DDBJ databases">
        <title>Complete genome of the streamlined marine actinobacterium Pontimonas salivibrio CL-TW6 adapted to coastal planktonic lifestype.</title>
        <authorList>
            <person name="Cho B.C."/>
            <person name="Hardies S.C."/>
            <person name="Jang G.I."/>
            <person name="Hwang C.Y."/>
        </authorList>
    </citation>
    <scope>NUCLEOTIDE SEQUENCE [LARGE SCALE GENOMIC DNA]</scope>
    <source>
        <strain evidence="1 2">CL-TW6</strain>
    </source>
</reference>
<evidence type="ECO:0000313" key="2">
    <source>
        <dbReference type="Proteomes" id="UP000243077"/>
    </source>
</evidence>
<sequence length="316" mass="35891">MMDIQFYGFLHLRDSQQSTVNVQVSSFLDQVRIYASNALTVSRSLAAYDLPFTLLTNQPELIRTAHPEAANEVNVVEIPFSTHVPEGVRFFSGHYKLDVFRYLGQHTHRYMAAIDLDMLAINPPPESLRYYVENGVALAYDITAQVAPSTTPDALRNQLEDILGRPSPGRWSGGEFLAGPPEFFSALTRASESIYERYLELIPSAARVGNEPYQAAALDILRHEGYRIDDAGTLGLVARYWNMPTKHHQAPFRTFAHHFMLHLPVDKFILEKISRRGRLAPGDALRHYRHLKWQWLALELAARVRKALHTSKAKRG</sequence>
<name>A0A2L2BN52_9MICO</name>
<gene>
    <name evidence="1" type="ORF">C3B54_1198</name>
</gene>
<evidence type="ECO:0000313" key="1">
    <source>
        <dbReference type="EMBL" id="AVG23105.1"/>
    </source>
</evidence>
<proteinExistence type="predicted"/>
<keyword evidence="2" id="KW-1185">Reference proteome</keyword>
<dbReference type="GO" id="GO:0016740">
    <property type="term" value="F:transferase activity"/>
    <property type="evidence" value="ECO:0007669"/>
    <property type="project" value="UniProtKB-KW"/>
</dbReference>
<dbReference type="EMBL" id="CP026923">
    <property type="protein sequence ID" value="AVG23105.1"/>
    <property type="molecule type" value="Genomic_DNA"/>
</dbReference>
<dbReference type="Proteomes" id="UP000243077">
    <property type="component" value="Chromosome"/>
</dbReference>
<accession>A0A2L2BN52</accession>
<protein>
    <submittedName>
        <fullName evidence="1">Glycosyltransferase</fullName>
    </submittedName>
</protein>
<dbReference type="AlphaFoldDB" id="A0A2L2BN52"/>
<keyword evidence="1" id="KW-0808">Transferase</keyword>
<dbReference type="KEGG" id="psai:C3B54_1198"/>
<organism evidence="1 2">
    <name type="scientific">Pontimonas salivibrio</name>
    <dbReference type="NCBI Taxonomy" id="1159327"/>
    <lineage>
        <taxon>Bacteria</taxon>
        <taxon>Bacillati</taxon>
        <taxon>Actinomycetota</taxon>
        <taxon>Actinomycetes</taxon>
        <taxon>Micrococcales</taxon>
        <taxon>Microbacteriaceae</taxon>
        <taxon>Pontimonas</taxon>
    </lineage>
</organism>